<gene>
    <name evidence="3" type="ORF">ISF6_2595</name>
</gene>
<dbReference type="FunFam" id="3.40.50.2000:FF:000009">
    <property type="entry name" value="Sterol 3-beta-glucosyltransferase UGT80A2"/>
    <property type="match status" value="1"/>
</dbReference>
<dbReference type="GO" id="GO:0033072">
    <property type="term" value="P:vancomycin biosynthetic process"/>
    <property type="evidence" value="ECO:0007669"/>
    <property type="project" value="UniProtKB-ARBA"/>
</dbReference>
<dbReference type="InterPro" id="IPR004276">
    <property type="entry name" value="GlycoTrans_28_N"/>
</dbReference>
<keyword evidence="4" id="KW-1185">Reference proteome</keyword>
<dbReference type="GO" id="GO:0016758">
    <property type="term" value="F:hexosyltransferase activity"/>
    <property type="evidence" value="ECO:0007669"/>
    <property type="project" value="InterPro"/>
</dbReference>
<organism evidence="3 4">
    <name type="scientific">Piscinibacter sakaiensis</name>
    <name type="common">Ideonella sakaiensis</name>
    <dbReference type="NCBI Taxonomy" id="1547922"/>
    <lineage>
        <taxon>Bacteria</taxon>
        <taxon>Pseudomonadati</taxon>
        <taxon>Pseudomonadota</taxon>
        <taxon>Betaproteobacteria</taxon>
        <taxon>Burkholderiales</taxon>
        <taxon>Sphaerotilaceae</taxon>
        <taxon>Piscinibacter</taxon>
    </lineage>
</organism>
<dbReference type="AlphaFoldDB" id="A0A0K8P3H1"/>
<reference evidence="4" key="1">
    <citation type="submission" date="2015-07" db="EMBL/GenBank/DDBJ databases">
        <title>Discovery of a poly(ethylene terephthalate assimilation.</title>
        <authorList>
            <person name="Yoshida S."/>
            <person name="Hiraga K."/>
            <person name="Takehana T."/>
            <person name="Taniguchi I."/>
            <person name="Yamaji H."/>
            <person name="Maeda Y."/>
            <person name="Toyohara K."/>
            <person name="Miyamoto K."/>
            <person name="Kimura Y."/>
            <person name="Oda K."/>
        </authorList>
    </citation>
    <scope>NUCLEOTIDE SEQUENCE [LARGE SCALE GENOMIC DNA]</scope>
    <source>
        <strain evidence="4">NBRC 110686 / TISTR 2288 / 201-F6</strain>
    </source>
</reference>
<dbReference type="PANTHER" id="PTHR48050:SF13">
    <property type="entry name" value="STEROL 3-BETA-GLUCOSYLTRANSFERASE UGT80A2"/>
    <property type="match status" value="1"/>
</dbReference>
<dbReference type="PANTHER" id="PTHR48050">
    <property type="entry name" value="STEROL 3-BETA-GLUCOSYLTRANSFERASE"/>
    <property type="match status" value="1"/>
</dbReference>
<dbReference type="EMBL" id="BBYR01000038">
    <property type="protein sequence ID" value="GAP36755.1"/>
    <property type="molecule type" value="Genomic_DNA"/>
</dbReference>
<dbReference type="Pfam" id="PF06722">
    <property type="entry name" value="EryCIII-like_C"/>
    <property type="match status" value="1"/>
</dbReference>
<dbReference type="GO" id="GO:0005975">
    <property type="term" value="P:carbohydrate metabolic process"/>
    <property type="evidence" value="ECO:0007669"/>
    <property type="project" value="InterPro"/>
</dbReference>
<dbReference type="InterPro" id="IPR010610">
    <property type="entry name" value="EryCIII-like_C"/>
</dbReference>
<dbReference type="Gene3D" id="3.40.50.2000">
    <property type="entry name" value="Glycogen Phosphorylase B"/>
    <property type="match status" value="2"/>
</dbReference>
<dbReference type="Proteomes" id="UP000037660">
    <property type="component" value="Unassembled WGS sequence"/>
</dbReference>
<evidence type="ECO:0000259" key="1">
    <source>
        <dbReference type="Pfam" id="PF03033"/>
    </source>
</evidence>
<dbReference type="RefSeq" id="WP_054020734.1">
    <property type="nucleotide sequence ID" value="NZ_BBYR01000038.1"/>
</dbReference>
<dbReference type="SUPFAM" id="SSF53756">
    <property type="entry name" value="UDP-Glycosyltransferase/glycogen phosphorylase"/>
    <property type="match status" value="1"/>
</dbReference>
<dbReference type="CDD" id="cd03784">
    <property type="entry name" value="GT1_Gtf-like"/>
    <property type="match status" value="1"/>
</dbReference>
<dbReference type="STRING" id="1547922.ISF6_2595"/>
<feature type="domain" description="Glycosyltransferase family 28 N-terminal" evidence="1">
    <location>
        <begin position="3"/>
        <end position="89"/>
    </location>
</feature>
<dbReference type="GO" id="GO:0008194">
    <property type="term" value="F:UDP-glycosyltransferase activity"/>
    <property type="evidence" value="ECO:0007669"/>
    <property type="project" value="InterPro"/>
</dbReference>
<reference evidence="3 4" key="2">
    <citation type="journal article" date="2016" name="Science">
        <title>A bacterium that degrades and assimilates poly(ethylene terephthalate).</title>
        <authorList>
            <person name="Yoshida S."/>
            <person name="Hiraga K."/>
            <person name="Takehana T."/>
            <person name="Taniguchi I."/>
            <person name="Yamaji H."/>
            <person name="Maeda Y."/>
            <person name="Toyohara K."/>
            <person name="Miyamoto K."/>
            <person name="Kimura Y."/>
            <person name="Oda K."/>
        </authorList>
    </citation>
    <scope>NUCLEOTIDE SEQUENCE [LARGE SCALE GENOMIC DNA]</scope>
    <source>
        <strain evidence="4">NBRC 110686 / TISTR 2288 / 201-F6</strain>
    </source>
</reference>
<name>A0A0K8P3H1_PISS1</name>
<dbReference type="Pfam" id="PF03033">
    <property type="entry name" value="Glyco_transf_28"/>
    <property type="match status" value="1"/>
</dbReference>
<evidence type="ECO:0000259" key="2">
    <source>
        <dbReference type="Pfam" id="PF06722"/>
    </source>
</evidence>
<dbReference type="InterPro" id="IPR002213">
    <property type="entry name" value="UDP_glucos_trans"/>
</dbReference>
<accession>A0A0K8P3H1</accession>
<evidence type="ECO:0000313" key="3">
    <source>
        <dbReference type="EMBL" id="GAP36755.1"/>
    </source>
</evidence>
<evidence type="ECO:0000313" key="4">
    <source>
        <dbReference type="Proteomes" id="UP000037660"/>
    </source>
</evidence>
<keyword evidence="3" id="KW-0808">Transferase</keyword>
<sequence>MRVLLLTLGSRGDIEPFIALGIGLRAAGHEVTLGATRHLADVIEGHGLRHAPMDDGFFELLHSRAGREGVQRSGSITGMLSTTLRLARQLGPMQLQIQRDCWAAAQASRPHLIVHHLKLMGAPDLAHALGIPAVLALLVPMVQPTAAWPCPVLPRGPDRLAGAVGRRAGYHVVNALANRFGLGPVRRWRREQGLAPRPPAIDLRHDAARRPVGLLHAHSESLLPRPADWPPHAVATGFWRLPARADSPLPPTLLAFIEAGPPPVYVGFGSMAGRDPSGLARTVIDALAQAGLRGVLARGWGGLETTAVPAHVHLIDEAPHDRLLPLMAAAVHHGGAGTTAAALLAGRPSVVCPFFGDQSFWGRQLHEAGLAPAPIPQQRLTAARLAAALQEAVRSEPLRRAATVMAGRLRAEDGVGRAVDWLQRWQAGQR</sequence>
<feature type="domain" description="Erythromycin biosynthesis protein CIII-like C-terminal" evidence="2">
    <location>
        <begin position="304"/>
        <end position="407"/>
    </location>
</feature>
<comment type="caution">
    <text evidence="3">The sequence shown here is derived from an EMBL/GenBank/DDBJ whole genome shotgun (WGS) entry which is preliminary data.</text>
</comment>
<dbReference type="InterPro" id="IPR050426">
    <property type="entry name" value="Glycosyltransferase_28"/>
</dbReference>
<dbReference type="OrthoDB" id="9805366at2"/>
<protein>
    <submittedName>
        <fullName evidence="3">UDP-glucose:sterol glucosyltransferase</fullName>
    </submittedName>
</protein>
<proteinExistence type="predicted"/>